<feature type="transmembrane region" description="Helical" evidence="1">
    <location>
        <begin position="20"/>
        <end position="43"/>
    </location>
</feature>
<gene>
    <name evidence="2" type="ORF">QCA50_006545</name>
</gene>
<sequence length="354" mass="39782">MNGSFTIVNSFAPLAFVPPYIAEQLTITSWILAAVMGAWWWDALMSIPDEVRMCRRRRLRLPDVIYILSRITTGGHLLSAFIFTCISDRVHENCQTVVEVSGWLGAFAVSLNSMHFLLRILAVFYDSKAVKVTFICLWLTTLCASISPFIGLAIRTDLNPFPQCNLINAIVTARSYASGFIVIAVYDTLVFFAISVKFIRDCPYTGWIARMRIYIYKKEMGRLYKVLLRTGQLYYFVTVIANLLAAATDLSPKVSPTYKATMGIICASLQNCMACKAFRMLRLSALKDTIEPSSGLPAWRVEPIIFERRPSLPDGSTNENQGTSNTSLMVETRTGTMLSARARLRNRLRSQSFP</sequence>
<feature type="transmembrane region" description="Helical" evidence="1">
    <location>
        <begin position="132"/>
        <end position="154"/>
    </location>
</feature>
<dbReference type="EMBL" id="JASBNA010000007">
    <property type="protein sequence ID" value="KAK7689906.1"/>
    <property type="molecule type" value="Genomic_DNA"/>
</dbReference>
<keyword evidence="1" id="KW-0472">Membrane</keyword>
<feature type="transmembrane region" description="Helical" evidence="1">
    <location>
        <begin position="103"/>
        <end position="125"/>
    </location>
</feature>
<dbReference type="Proteomes" id="UP001385951">
    <property type="component" value="Unassembled WGS sequence"/>
</dbReference>
<evidence type="ECO:0000256" key="1">
    <source>
        <dbReference type="SAM" id="Phobius"/>
    </source>
</evidence>
<reference evidence="2 3" key="1">
    <citation type="submission" date="2022-09" db="EMBL/GenBank/DDBJ databases">
        <authorList>
            <person name="Palmer J.M."/>
        </authorList>
    </citation>
    <scope>NUCLEOTIDE SEQUENCE [LARGE SCALE GENOMIC DNA]</scope>
    <source>
        <strain evidence="2 3">DSM 7382</strain>
    </source>
</reference>
<keyword evidence="1" id="KW-0812">Transmembrane</keyword>
<name>A0AAW0GAL6_9APHY</name>
<comment type="caution">
    <text evidence="2">The sequence shown here is derived from an EMBL/GenBank/DDBJ whole genome shotgun (WGS) entry which is preliminary data.</text>
</comment>
<dbReference type="AlphaFoldDB" id="A0AAW0GAL6"/>
<organism evidence="2 3">
    <name type="scientific">Cerrena zonata</name>
    <dbReference type="NCBI Taxonomy" id="2478898"/>
    <lineage>
        <taxon>Eukaryota</taxon>
        <taxon>Fungi</taxon>
        <taxon>Dikarya</taxon>
        <taxon>Basidiomycota</taxon>
        <taxon>Agaricomycotina</taxon>
        <taxon>Agaricomycetes</taxon>
        <taxon>Polyporales</taxon>
        <taxon>Cerrenaceae</taxon>
        <taxon>Cerrena</taxon>
    </lineage>
</organism>
<feature type="transmembrane region" description="Helical" evidence="1">
    <location>
        <begin position="226"/>
        <end position="248"/>
    </location>
</feature>
<keyword evidence="1" id="KW-1133">Transmembrane helix</keyword>
<evidence type="ECO:0008006" key="4">
    <source>
        <dbReference type="Google" id="ProtNLM"/>
    </source>
</evidence>
<feature type="transmembrane region" description="Helical" evidence="1">
    <location>
        <begin position="174"/>
        <end position="194"/>
    </location>
</feature>
<protein>
    <recommendedName>
        <fullName evidence="4">Transmembrane protein</fullName>
    </recommendedName>
</protein>
<proteinExistence type="predicted"/>
<evidence type="ECO:0000313" key="2">
    <source>
        <dbReference type="EMBL" id="KAK7689906.1"/>
    </source>
</evidence>
<accession>A0AAW0GAL6</accession>
<feature type="transmembrane region" description="Helical" evidence="1">
    <location>
        <begin position="64"/>
        <end position="83"/>
    </location>
</feature>
<keyword evidence="3" id="KW-1185">Reference proteome</keyword>
<evidence type="ECO:0000313" key="3">
    <source>
        <dbReference type="Proteomes" id="UP001385951"/>
    </source>
</evidence>